<evidence type="ECO:0000313" key="2">
    <source>
        <dbReference type="Proteomes" id="UP000185860"/>
    </source>
</evidence>
<dbReference type="PANTHER" id="PTHR42941">
    <property type="entry name" value="SLL1037 PROTEIN"/>
    <property type="match status" value="1"/>
</dbReference>
<sequence>MSRKLIASVSIAVLCIAITGGAIWKLIKEKNSTIELKLATGSQGGDYYNFGTAIQRVIFKNEPRIQVQVIPTNGADENMQLLHDGKVQFALVQNDTPAKPSARAVALLYPEVFHLVAAQKSQIQTIFDLKGKRIALMPKGSGSYNAFWILAQHYDLKPTDFKWFQMTPEQATIAFRSGQVDAVFRTLAIGNSWTKELLRTTQARMIPIDQAAAMRISYPYLIDSTIPKGTYKAIPAVPNENLPTVGVQAALITNENISPQLVKEITSILYEYRHDLVKVEPKAATISQPDIGQNLGVALHQGARDYYDREKPAFLTENAEVIALLMSVVTLLVSSVWSLRSNVLAKQKNRADKYNLQILALIETARKTDDKEELDNLRQELFQIFRKVVQDWDNDRISPESFQSFAFSWQVAINTIHHKEIVALNKSNHSQNFGTQFSELKATNNQ</sequence>
<proteinExistence type="predicted"/>
<name>A0A1U7ILH9_9CYAN</name>
<dbReference type="STRING" id="454136.NIES2119_10790"/>
<dbReference type="CDD" id="cd13520">
    <property type="entry name" value="PBP2_TAXI_TRAP"/>
    <property type="match status" value="1"/>
</dbReference>
<evidence type="ECO:0000313" key="1">
    <source>
        <dbReference type="EMBL" id="OKH38045.1"/>
    </source>
</evidence>
<dbReference type="AlphaFoldDB" id="A0A1U7ILH9"/>
<reference evidence="1 2" key="1">
    <citation type="submission" date="2016-11" db="EMBL/GenBank/DDBJ databases">
        <title>Draft Genome Sequences of Nine Cyanobacterial Strains from Diverse Habitats.</title>
        <authorList>
            <person name="Zhu T."/>
            <person name="Hou S."/>
            <person name="Lu X."/>
            <person name="Hess W.R."/>
        </authorList>
    </citation>
    <scope>NUCLEOTIDE SEQUENCE [LARGE SCALE GENOMIC DNA]</scope>
    <source>
        <strain evidence="1 2">IAM M-71</strain>
    </source>
</reference>
<dbReference type="RefSeq" id="WP_073593483.1">
    <property type="nucleotide sequence ID" value="NZ_MRCE01000009.1"/>
</dbReference>
<gene>
    <name evidence="1" type="ORF">NIES2119_10790</name>
</gene>
<dbReference type="NCBIfam" id="TIGR02122">
    <property type="entry name" value="TRAP_TAXI"/>
    <property type="match status" value="1"/>
</dbReference>
<dbReference type="InterPro" id="IPR011852">
    <property type="entry name" value="TRAP_TAXI"/>
</dbReference>
<dbReference type="Pfam" id="PF16868">
    <property type="entry name" value="NMT1_3"/>
    <property type="match status" value="1"/>
</dbReference>
<dbReference type="OrthoDB" id="252197at2"/>
<protein>
    <recommendedName>
        <fullName evidence="3">TRAP ABC transporter substrate-binding protein</fullName>
    </recommendedName>
</protein>
<comment type="caution">
    <text evidence="1">The sequence shown here is derived from an EMBL/GenBank/DDBJ whole genome shotgun (WGS) entry which is preliminary data.</text>
</comment>
<dbReference type="Proteomes" id="UP000185860">
    <property type="component" value="Unassembled WGS sequence"/>
</dbReference>
<dbReference type="PANTHER" id="PTHR42941:SF1">
    <property type="entry name" value="SLL1037 PROTEIN"/>
    <property type="match status" value="1"/>
</dbReference>
<evidence type="ECO:0008006" key="3">
    <source>
        <dbReference type="Google" id="ProtNLM"/>
    </source>
</evidence>
<organism evidence="1 2">
    <name type="scientific">[Phormidium ambiguum] IAM M-71</name>
    <dbReference type="NCBI Taxonomy" id="454136"/>
    <lineage>
        <taxon>Bacteria</taxon>
        <taxon>Bacillati</taxon>
        <taxon>Cyanobacteriota</taxon>
        <taxon>Cyanophyceae</taxon>
        <taxon>Oscillatoriophycideae</taxon>
        <taxon>Aerosakkonematales</taxon>
        <taxon>Aerosakkonemataceae</taxon>
        <taxon>Floridanema</taxon>
    </lineage>
</organism>
<dbReference type="SUPFAM" id="SSF53850">
    <property type="entry name" value="Periplasmic binding protein-like II"/>
    <property type="match status" value="1"/>
</dbReference>
<dbReference type="Gene3D" id="3.40.190.10">
    <property type="entry name" value="Periplasmic binding protein-like II"/>
    <property type="match status" value="2"/>
</dbReference>
<dbReference type="EMBL" id="MRCE01000009">
    <property type="protein sequence ID" value="OKH38045.1"/>
    <property type="molecule type" value="Genomic_DNA"/>
</dbReference>
<accession>A0A1U7ILH9</accession>